<dbReference type="Proteomes" id="UP000008142">
    <property type="component" value="Unassembled WGS sequence"/>
</dbReference>
<organism evidence="2">
    <name type="scientific">Ajellomyces capsulatus (strain H88)</name>
    <name type="common">Darling's disease fungus</name>
    <name type="synonym">Histoplasma capsulatum</name>
    <dbReference type="NCBI Taxonomy" id="544711"/>
    <lineage>
        <taxon>Eukaryota</taxon>
        <taxon>Fungi</taxon>
        <taxon>Dikarya</taxon>
        <taxon>Ascomycota</taxon>
        <taxon>Pezizomycotina</taxon>
        <taxon>Eurotiomycetes</taxon>
        <taxon>Eurotiomycetidae</taxon>
        <taxon>Onygenales</taxon>
        <taxon>Ajellomycetaceae</taxon>
        <taxon>Histoplasma</taxon>
    </lineage>
</organism>
<proteinExistence type="predicted"/>
<dbReference type="HOGENOM" id="CLU_011937_3_2_1"/>
<dbReference type="PANTHER" id="PTHR37535">
    <property type="entry name" value="FLUG DOMAIN PROTEIN"/>
    <property type="match status" value="1"/>
</dbReference>
<evidence type="ECO:0000313" key="1">
    <source>
        <dbReference type="EMBL" id="EGC49777.1"/>
    </source>
</evidence>
<reference evidence="2" key="1">
    <citation type="submission" date="2008-07" db="EMBL/GenBank/DDBJ databases">
        <title>Annotation of Ajellomyces capsulatus strain H88.</title>
        <authorList>
            <person name="Champion M."/>
            <person name="Cuomo C."/>
            <person name="Ma L.-J."/>
            <person name="Henn M.R."/>
            <person name="Sil A."/>
            <person name="Goldman B."/>
            <person name="Young S.K."/>
            <person name="Kodira C.D."/>
            <person name="Zeng Q."/>
            <person name="Koehrsen M."/>
            <person name="Alvarado L."/>
            <person name="Berlin A."/>
            <person name="Borenstein D."/>
            <person name="Chen Z."/>
            <person name="Engels R."/>
            <person name="Freedman E."/>
            <person name="Gellesch M."/>
            <person name="Goldberg J."/>
            <person name="Griggs A."/>
            <person name="Gujja S."/>
            <person name="Heiman D."/>
            <person name="Hepburn T."/>
            <person name="Howarth C."/>
            <person name="Jen D."/>
            <person name="Larson L."/>
            <person name="Lewis B."/>
            <person name="Mehta T."/>
            <person name="Park D."/>
            <person name="Pearson M."/>
            <person name="Roberts A."/>
            <person name="Saif S."/>
            <person name="Shea T."/>
            <person name="Shenoy N."/>
            <person name="Sisk P."/>
            <person name="Stolte C."/>
            <person name="Sykes S."/>
            <person name="Walk T."/>
            <person name="White J."/>
            <person name="Yandava C."/>
            <person name="Klein B."/>
            <person name="McEwen J.G."/>
            <person name="Puccia R."/>
            <person name="Goldman G.H."/>
            <person name="Felipe M.S."/>
            <person name="Nino-Vega G."/>
            <person name="San-Blas G."/>
            <person name="Taylor J."/>
            <person name="Mendoza L."/>
            <person name="Galagan J."/>
            <person name="Nusbaum C."/>
            <person name="Birren B."/>
        </authorList>
    </citation>
    <scope>NUCLEOTIDE SEQUENCE [LARGE SCALE GENOMIC DNA]</scope>
    <source>
        <strain evidence="2">H88</strain>
    </source>
</reference>
<sequence>MGVIECKARNQKPKGRYMAIINQPPRDIKPNLEPSTLRNMTQAFLRWYLDGHNVESLPGFLVLVRYWRIYYCYELDKDFPYHLKRKTKELICTVLKFDYGLSETAKVQPPINVDDFFYLLHHAAAVSQVLSLTFSSSPIFSYTEWNDNLGFCVIQDIIEYAFQDGVFASEYIKNPQDIWRYTDVPEHWKSVPIHIKKTKWKIPVFRPGVQDAEGKSAGLEKIGGAYKYRKGAAEQLDRNLTEHQRNHVMGHNRGHIFQAYVNTYGRPDQTLQPCKAAGTPEALERKKLQKETLETVYKEYFENVGNDIIHRNYHGQNIKFVSQTSFVLPERKELAALEFQNRDASTVSDVGLLEDRIRSLELCLDLHHLHVPKGLVDKVTPTELARNCPFPTSFPL</sequence>
<evidence type="ECO:0000313" key="2">
    <source>
        <dbReference type="Proteomes" id="UP000008142"/>
    </source>
</evidence>
<dbReference type="InterPro" id="IPR021842">
    <property type="entry name" value="DUF3435"/>
</dbReference>
<dbReference type="STRING" id="544711.F0UV50"/>
<name>F0UV50_AJEC8</name>
<dbReference type="EMBL" id="DS990644">
    <property type="protein sequence ID" value="EGC49777.1"/>
    <property type="molecule type" value="Genomic_DNA"/>
</dbReference>
<dbReference type="VEuPathDB" id="FungiDB:I7I53_06221"/>
<dbReference type="Pfam" id="PF11917">
    <property type="entry name" value="DUF3435"/>
    <property type="match status" value="2"/>
</dbReference>
<gene>
    <name evidence="1" type="ORF">HCEG_08992</name>
</gene>
<dbReference type="PANTHER" id="PTHR37535:SF4">
    <property type="entry name" value="FLUG DOMAIN-CONTAINING PROTEIN"/>
    <property type="match status" value="1"/>
</dbReference>
<dbReference type="AlphaFoldDB" id="F0UV50"/>
<accession>F0UV50</accession>
<dbReference type="OMA" id="TPIHFKE"/>
<protein>
    <submittedName>
        <fullName evidence="1">FluG domain-containing protein</fullName>
    </submittedName>
</protein>
<dbReference type="OrthoDB" id="4183762at2759"/>